<proteinExistence type="predicted"/>
<accession>A0ABT9EEV1</accession>
<dbReference type="EMBL" id="JAUTWS010000532">
    <property type="protein sequence ID" value="MDO9714741.1"/>
    <property type="molecule type" value="Genomic_DNA"/>
</dbReference>
<keyword evidence="3" id="KW-1185">Reference proteome</keyword>
<feature type="non-terminal residue" evidence="2">
    <location>
        <position position="121"/>
    </location>
</feature>
<gene>
    <name evidence="2" type="ORF">Q7A36_41125</name>
</gene>
<dbReference type="Proteomes" id="UP001243009">
    <property type="component" value="Unassembled WGS sequence"/>
</dbReference>
<sequence>TRVVLHGGVCPCCAGRFKAAAPAGLEPGSPFGPNLRAFVLYLRFGQAIPFERLARLLRDLFGLEISEGALANMLQDSAPAFAVQTGLIKQRLLASTVLASDETSVRVGKKTFWTWVFHHAD</sequence>
<comment type="caution">
    <text evidence="2">The sequence shown here is derived from an EMBL/GenBank/DDBJ whole genome shotgun (WGS) entry which is preliminary data.</text>
</comment>
<name>A0ABT9EEV1_9PROT</name>
<evidence type="ECO:0000259" key="1">
    <source>
        <dbReference type="Pfam" id="PF03050"/>
    </source>
</evidence>
<organism evidence="2 3">
    <name type="scientific">Paracraurococcus lichenis</name>
    <dbReference type="NCBI Taxonomy" id="3064888"/>
    <lineage>
        <taxon>Bacteria</taxon>
        <taxon>Pseudomonadati</taxon>
        <taxon>Pseudomonadota</taxon>
        <taxon>Alphaproteobacteria</taxon>
        <taxon>Acetobacterales</taxon>
        <taxon>Roseomonadaceae</taxon>
        <taxon>Paracraurococcus</taxon>
    </lineage>
</organism>
<dbReference type="PANTHER" id="PTHR33678">
    <property type="entry name" value="BLL1576 PROTEIN"/>
    <property type="match status" value="1"/>
</dbReference>
<reference evidence="2 3" key="1">
    <citation type="submission" date="2023-08" db="EMBL/GenBank/DDBJ databases">
        <title>The draft genome sequence of Paracraurococcus sp. LOR1-02.</title>
        <authorList>
            <person name="Kingkaew E."/>
            <person name="Tanasupawat S."/>
        </authorList>
    </citation>
    <scope>NUCLEOTIDE SEQUENCE [LARGE SCALE GENOMIC DNA]</scope>
    <source>
        <strain evidence="2 3">LOR1-02</strain>
    </source>
</reference>
<feature type="domain" description="Transposase IS66 central" evidence="1">
    <location>
        <begin position="29"/>
        <end position="119"/>
    </location>
</feature>
<dbReference type="InterPro" id="IPR004291">
    <property type="entry name" value="Transposase_IS66_central"/>
</dbReference>
<protein>
    <submittedName>
        <fullName evidence="2">Transposase</fullName>
    </submittedName>
</protein>
<feature type="non-terminal residue" evidence="2">
    <location>
        <position position="1"/>
    </location>
</feature>
<evidence type="ECO:0000313" key="3">
    <source>
        <dbReference type="Proteomes" id="UP001243009"/>
    </source>
</evidence>
<evidence type="ECO:0000313" key="2">
    <source>
        <dbReference type="EMBL" id="MDO9714741.1"/>
    </source>
</evidence>
<dbReference type="PANTHER" id="PTHR33678:SF1">
    <property type="entry name" value="BLL1576 PROTEIN"/>
    <property type="match status" value="1"/>
</dbReference>
<dbReference type="RefSeq" id="WP_305109529.1">
    <property type="nucleotide sequence ID" value="NZ_JAUTWS010000532.1"/>
</dbReference>
<dbReference type="Pfam" id="PF03050">
    <property type="entry name" value="DDE_Tnp_IS66"/>
    <property type="match status" value="1"/>
</dbReference>
<dbReference type="InterPro" id="IPR052344">
    <property type="entry name" value="Transposase-related"/>
</dbReference>